<evidence type="ECO:0000256" key="1">
    <source>
        <dbReference type="SAM" id="SignalP"/>
    </source>
</evidence>
<keyword evidence="3" id="KW-1185">Reference proteome</keyword>
<protein>
    <recommendedName>
        <fullName evidence="4">DUF4148 domain-containing protein</fullName>
    </recommendedName>
</protein>
<feature type="chain" id="PRO_5001700017" description="DUF4148 domain-containing protein" evidence="1">
    <location>
        <begin position="22"/>
        <end position="112"/>
    </location>
</feature>
<reference evidence="2 3" key="1">
    <citation type="submission" date="2014-03" db="EMBL/GenBank/DDBJ databases">
        <title>The draft genome sequence of Thioclava dalianensis DLFJ1-1.</title>
        <authorList>
            <person name="Lai Q."/>
            <person name="Shao Z."/>
        </authorList>
    </citation>
    <scope>NUCLEOTIDE SEQUENCE [LARGE SCALE GENOMIC DNA]</scope>
    <source>
        <strain evidence="2 3">DLFJ1-1</strain>
    </source>
</reference>
<name>A0A074TMP0_9RHOB</name>
<dbReference type="RefSeq" id="WP_038061966.1">
    <property type="nucleotide sequence ID" value="NZ_FOVB01000001.1"/>
</dbReference>
<dbReference type="EMBL" id="JHEH01000002">
    <property type="protein sequence ID" value="KEP71455.1"/>
    <property type="molecule type" value="Genomic_DNA"/>
</dbReference>
<comment type="caution">
    <text evidence="2">The sequence shown here is derived from an EMBL/GenBank/DDBJ whole genome shotgun (WGS) entry which is preliminary data.</text>
</comment>
<accession>A0A074TMP0</accession>
<evidence type="ECO:0000313" key="3">
    <source>
        <dbReference type="Proteomes" id="UP000027725"/>
    </source>
</evidence>
<dbReference type="Proteomes" id="UP000027725">
    <property type="component" value="Unassembled WGS sequence"/>
</dbReference>
<dbReference type="OrthoDB" id="7875143at2"/>
<keyword evidence="1" id="KW-0732">Signal</keyword>
<evidence type="ECO:0008006" key="4">
    <source>
        <dbReference type="Google" id="ProtNLM"/>
    </source>
</evidence>
<dbReference type="eggNOG" id="ENOG503139M">
    <property type="taxonomic scope" value="Bacteria"/>
</dbReference>
<evidence type="ECO:0000313" key="2">
    <source>
        <dbReference type="EMBL" id="KEP71455.1"/>
    </source>
</evidence>
<feature type="signal peptide" evidence="1">
    <location>
        <begin position="1"/>
        <end position="21"/>
    </location>
</feature>
<proteinExistence type="predicted"/>
<gene>
    <name evidence="2" type="ORF">DL1_07145</name>
</gene>
<organism evidence="2 3">
    <name type="scientific">Thioclava dalianensis</name>
    <dbReference type="NCBI Taxonomy" id="1185766"/>
    <lineage>
        <taxon>Bacteria</taxon>
        <taxon>Pseudomonadati</taxon>
        <taxon>Pseudomonadota</taxon>
        <taxon>Alphaproteobacteria</taxon>
        <taxon>Rhodobacterales</taxon>
        <taxon>Paracoccaceae</taxon>
        <taxon>Thioclava</taxon>
    </lineage>
</organism>
<dbReference type="AlphaFoldDB" id="A0A074TMP0"/>
<sequence length="112" mass="11446">MKTLITTSVIALALSTSFAAASSSDALGVIAPSMDATISAPSEGAGLGQTSQGKSQLAAQLGLNATDYTAAELIRIQRALENNNITEANYVINHTNRVPVHVAPQPVLGSQA</sequence>